<evidence type="ECO:0000313" key="5">
    <source>
        <dbReference type="EMBL" id="MBA5606068.1"/>
    </source>
</evidence>
<evidence type="ECO:0000259" key="4">
    <source>
        <dbReference type="Pfam" id="PF20866"/>
    </source>
</evidence>
<dbReference type="Pfam" id="PF10620">
    <property type="entry name" value="MdcG"/>
    <property type="match status" value="1"/>
</dbReference>
<dbReference type="EMBL" id="JACEZS010000009">
    <property type="protein sequence ID" value="MBA5606068.1"/>
    <property type="molecule type" value="Genomic_DNA"/>
</dbReference>
<keyword evidence="6" id="KW-1185">Reference proteome</keyword>
<dbReference type="NCBIfam" id="NF002332">
    <property type="entry name" value="PRK01293.1"/>
    <property type="match status" value="1"/>
</dbReference>
<dbReference type="Proteomes" id="UP000566711">
    <property type="component" value="Unassembled WGS sequence"/>
</dbReference>
<keyword evidence="1" id="KW-0808">Transferase</keyword>
<dbReference type="RefSeq" id="WP_182217745.1">
    <property type="nucleotide sequence ID" value="NZ_JACEZS010000009.1"/>
</dbReference>
<evidence type="ECO:0000256" key="2">
    <source>
        <dbReference type="ARBA" id="ARBA00022695"/>
    </source>
</evidence>
<dbReference type="NCBIfam" id="TIGR03135">
    <property type="entry name" value="malonate_mdcG"/>
    <property type="match status" value="1"/>
</dbReference>
<evidence type="ECO:0000259" key="3">
    <source>
        <dbReference type="Pfam" id="PF10620"/>
    </source>
</evidence>
<protein>
    <submittedName>
        <fullName evidence="5">Malonate decarboxylase holo-ACP synthase</fullName>
    </submittedName>
</protein>
<dbReference type="GO" id="GO:0016779">
    <property type="term" value="F:nucleotidyltransferase activity"/>
    <property type="evidence" value="ECO:0007669"/>
    <property type="project" value="UniProtKB-KW"/>
</dbReference>
<evidence type="ECO:0000313" key="6">
    <source>
        <dbReference type="Proteomes" id="UP000566711"/>
    </source>
</evidence>
<evidence type="ECO:0000256" key="1">
    <source>
        <dbReference type="ARBA" id="ARBA00022679"/>
    </source>
</evidence>
<feature type="domain" description="Phosphoribosyl-dephospho-CoA transferase MdcG C-terminal" evidence="3">
    <location>
        <begin position="94"/>
        <end position="205"/>
    </location>
</feature>
<sequence length="210" mass="22163">MQAAPYRPHDLLWAPAASVRLAGARPEWADAEWLSSAPLVVRRESTAAGLVPVGLRGRARSQRCTAYVPHVAVRRCVTPEMLAATLPTGCAQAGAFAVLSALREVAPALDATGLAWGPTGGTGFFLATGLPVLRPESDLDLVVRAPQPLGSAQAMALVEVQRQCACRIDIQIDTGHGAFALAEWTRAGGRVMLKTNDGPLLCANPWEPEP</sequence>
<dbReference type="InterPro" id="IPR049180">
    <property type="entry name" value="MdcG_C"/>
</dbReference>
<keyword evidence="2" id="KW-0548">Nucleotidyltransferase</keyword>
<name>A0A7W2EHL5_9BURK</name>
<feature type="domain" description="Phosphoribosyl-dephospho-CoA transferase MdcG N-terminal" evidence="4">
    <location>
        <begin position="7"/>
        <end position="79"/>
    </location>
</feature>
<dbReference type="InterPro" id="IPR048903">
    <property type="entry name" value="MdcG_N"/>
</dbReference>
<dbReference type="Pfam" id="PF20866">
    <property type="entry name" value="MdcG_N"/>
    <property type="match status" value="1"/>
</dbReference>
<dbReference type="InterPro" id="IPR017557">
    <property type="entry name" value="Holo-ACP_synthase"/>
</dbReference>
<proteinExistence type="predicted"/>
<reference evidence="5 6" key="1">
    <citation type="submission" date="2020-07" db="EMBL/GenBank/DDBJ databases">
        <title>Novel species isolated from subtropical streams in China.</title>
        <authorList>
            <person name="Lu H."/>
        </authorList>
    </citation>
    <scope>NUCLEOTIDE SEQUENCE [LARGE SCALE GENOMIC DNA]</scope>
    <source>
        <strain evidence="5 6">FT3S</strain>
    </source>
</reference>
<organism evidence="5 6">
    <name type="scientific">Rugamonas fusca</name>
    <dbReference type="NCBI Taxonomy" id="2758568"/>
    <lineage>
        <taxon>Bacteria</taxon>
        <taxon>Pseudomonadati</taxon>
        <taxon>Pseudomonadota</taxon>
        <taxon>Betaproteobacteria</taxon>
        <taxon>Burkholderiales</taxon>
        <taxon>Oxalobacteraceae</taxon>
        <taxon>Telluria group</taxon>
        <taxon>Rugamonas</taxon>
    </lineage>
</organism>
<accession>A0A7W2EHL5</accession>
<comment type="caution">
    <text evidence="5">The sequence shown here is derived from an EMBL/GenBank/DDBJ whole genome shotgun (WGS) entry which is preliminary data.</text>
</comment>
<dbReference type="AlphaFoldDB" id="A0A7W2EHL5"/>
<gene>
    <name evidence="5" type="ORF">H3H36_11940</name>
</gene>